<protein>
    <submittedName>
        <fullName evidence="1">Uncharacterized protein</fullName>
    </submittedName>
</protein>
<evidence type="ECO:0000313" key="1">
    <source>
        <dbReference type="EMBL" id="AYV77134.1"/>
    </source>
</evidence>
<reference evidence="1" key="1">
    <citation type="submission" date="2018-10" db="EMBL/GenBank/DDBJ databases">
        <title>Hidden diversity of soil giant viruses.</title>
        <authorList>
            <person name="Schulz F."/>
            <person name="Alteio L."/>
            <person name="Goudeau D."/>
            <person name="Ryan E.M."/>
            <person name="Malmstrom R.R."/>
            <person name="Blanchard J."/>
            <person name="Woyke T."/>
        </authorList>
    </citation>
    <scope>NUCLEOTIDE SEQUENCE</scope>
    <source>
        <strain evidence="1">BAV1</strain>
    </source>
</reference>
<proteinExistence type="predicted"/>
<gene>
    <name evidence="1" type="ORF">Barrevirus14_3</name>
</gene>
<name>A0A3G4ZS43_9VIRU</name>
<sequence length="242" mass="28650">MKSLVASTILQHLTREKQKELYKLLHDELYIDKSLKNMYMVEYWYSCPTGGDWCDHDRPYLITGSYSEAKEFFDNISNKYGKELTDNDHSPLIESYRLFHGQTVLEKISIDHINLKIFKENYGSDNTIYPRVQLDSSELTKQVVKPVYPNYELTYPLFDVRFEGNYDTKTSLGIYDNFESAIHLYINKTREYALSKDHYHLHYGITLTIIQIDKNYKFTHEYIDELKNTSIIMKSERCPAND</sequence>
<accession>A0A3G4ZS43</accession>
<organism evidence="1">
    <name type="scientific">Barrevirus sp</name>
    <dbReference type="NCBI Taxonomy" id="2487763"/>
    <lineage>
        <taxon>Viruses</taxon>
        <taxon>Varidnaviria</taxon>
        <taxon>Bamfordvirae</taxon>
        <taxon>Nucleocytoviricota</taxon>
        <taxon>Megaviricetes</taxon>
        <taxon>Imitervirales</taxon>
        <taxon>Mimiviridae</taxon>
        <taxon>Klosneuvirinae</taxon>
    </lineage>
</organism>
<dbReference type="EMBL" id="MK072011">
    <property type="protein sequence ID" value="AYV77134.1"/>
    <property type="molecule type" value="Genomic_DNA"/>
</dbReference>